<keyword evidence="1" id="KW-0472">Membrane</keyword>
<keyword evidence="1" id="KW-1133">Transmembrane helix</keyword>
<reference evidence="2" key="1">
    <citation type="submission" date="2021-02" db="EMBL/GenBank/DDBJ databases">
        <authorList>
            <person name="Nowell W R."/>
        </authorList>
    </citation>
    <scope>NUCLEOTIDE SEQUENCE</scope>
</reference>
<accession>A0A819SZS0</accession>
<evidence type="ECO:0000256" key="1">
    <source>
        <dbReference type="SAM" id="Phobius"/>
    </source>
</evidence>
<organism evidence="2 3">
    <name type="scientific">Rotaria sordida</name>
    <dbReference type="NCBI Taxonomy" id="392033"/>
    <lineage>
        <taxon>Eukaryota</taxon>
        <taxon>Metazoa</taxon>
        <taxon>Spiralia</taxon>
        <taxon>Gnathifera</taxon>
        <taxon>Rotifera</taxon>
        <taxon>Eurotatoria</taxon>
        <taxon>Bdelloidea</taxon>
        <taxon>Philodinida</taxon>
        <taxon>Philodinidae</taxon>
        <taxon>Rotaria</taxon>
    </lineage>
</organism>
<sequence>MLRHLRSCPSKTTDSELSCQQAKINQYYKSTTNELTVVPKPIKDAVTTAITGFVAQDGQAFQLVNIFGYINLAEQLFNSGKLISSSPNIHIANILTWASIHPIFPIILIFLKNPLFCPIFRSKFLFYLYFNEK</sequence>
<keyword evidence="1" id="KW-0812">Transmembrane</keyword>
<dbReference type="Proteomes" id="UP000663836">
    <property type="component" value="Unassembled WGS sequence"/>
</dbReference>
<feature type="transmembrane region" description="Helical" evidence="1">
    <location>
        <begin position="91"/>
        <end position="111"/>
    </location>
</feature>
<gene>
    <name evidence="2" type="ORF">JBS370_LOCUS29464</name>
</gene>
<evidence type="ECO:0000313" key="2">
    <source>
        <dbReference type="EMBL" id="CAF4058701.1"/>
    </source>
</evidence>
<feature type="non-terminal residue" evidence="2">
    <location>
        <position position="133"/>
    </location>
</feature>
<proteinExistence type="predicted"/>
<protein>
    <submittedName>
        <fullName evidence="2">Uncharacterized protein</fullName>
    </submittedName>
</protein>
<dbReference type="EMBL" id="CAJOBD010006355">
    <property type="protein sequence ID" value="CAF4058701.1"/>
    <property type="molecule type" value="Genomic_DNA"/>
</dbReference>
<dbReference type="AlphaFoldDB" id="A0A819SZS0"/>
<name>A0A819SZS0_9BILA</name>
<dbReference type="SUPFAM" id="SSF140996">
    <property type="entry name" value="Hermes dimerisation domain"/>
    <property type="match status" value="1"/>
</dbReference>
<evidence type="ECO:0000313" key="3">
    <source>
        <dbReference type="Proteomes" id="UP000663836"/>
    </source>
</evidence>
<comment type="caution">
    <text evidence="2">The sequence shown here is derived from an EMBL/GenBank/DDBJ whole genome shotgun (WGS) entry which is preliminary data.</text>
</comment>